<dbReference type="EMBL" id="JAYGHX010000002">
    <property type="protein sequence ID" value="MEA5390495.1"/>
    <property type="molecule type" value="Genomic_DNA"/>
</dbReference>
<feature type="region of interest" description="Disordered" evidence="1">
    <location>
        <begin position="1"/>
        <end position="28"/>
    </location>
</feature>
<evidence type="ECO:0000313" key="3">
    <source>
        <dbReference type="Proteomes" id="UP001304461"/>
    </source>
</evidence>
<evidence type="ECO:0000313" key="2">
    <source>
        <dbReference type="EMBL" id="MEA5390495.1"/>
    </source>
</evidence>
<feature type="compositionally biased region" description="Basic and acidic residues" evidence="1">
    <location>
        <begin position="1"/>
        <end position="10"/>
    </location>
</feature>
<feature type="compositionally biased region" description="Low complexity" evidence="1">
    <location>
        <begin position="11"/>
        <end position="28"/>
    </location>
</feature>
<accession>A0ABU5RRU2</accession>
<comment type="caution">
    <text evidence="2">The sequence shown here is derived from an EMBL/GenBank/DDBJ whole genome shotgun (WGS) entry which is preliminary data.</text>
</comment>
<dbReference type="Proteomes" id="UP001304461">
    <property type="component" value="Unassembled WGS sequence"/>
</dbReference>
<reference evidence="2 3" key="1">
    <citation type="submission" date="2023-12" db="EMBL/GenBank/DDBJ databases">
        <title>Baltic Sea Cyanobacteria.</title>
        <authorList>
            <person name="Delbaje E."/>
            <person name="Fewer D.P."/>
            <person name="Shishido T.K."/>
        </authorList>
    </citation>
    <scope>NUCLEOTIDE SEQUENCE [LARGE SCALE GENOMIC DNA]</scope>
    <source>
        <strain evidence="2 3">UHCC 0139</strain>
    </source>
</reference>
<dbReference type="Pfam" id="PF20035">
    <property type="entry name" value="DUF6439"/>
    <property type="match status" value="1"/>
</dbReference>
<protein>
    <submittedName>
        <fullName evidence="2">DUF6439 family protein</fullName>
    </submittedName>
</protein>
<organism evidence="2 3">
    <name type="scientific">Cyanobium gracile UHCC 0139</name>
    <dbReference type="NCBI Taxonomy" id="3110308"/>
    <lineage>
        <taxon>Bacteria</taxon>
        <taxon>Bacillati</taxon>
        <taxon>Cyanobacteriota</taxon>
        <taxon>Cyanophyceae</taxon>
        <taxon>Synechococcales</taxon>
        <taxon>Prochlorococcaceae</taxon>
        <taxon>Cyanobium</taxon>
    </lineage>
</organism>
<dbReference type="InterPro" id="IPR045511">
    <property type="entry name" value="DUF6439"/>
</dbReference>
<dbReference type="RefSeq" id="WP_323304594.1">
    <property type="nucleotide sequence ID" value="NZ_JAYGHX010000002.1"/>
</dbReference>
<keyword evidence="3" id="KW-1185">Reference proteome</keyword>
<evidence type="ECO:0000256" key="1">
    <source>
        <dbReference type="SAM" id="MobiDB-lite"/>
    </source>
</evidence>
<proteinExistence type="predicted"/>
<gene>
    <name evidence="2" type="ORF">VB738_04380</name>
</gene>
<sequence>MDPLRFDRPVEAPAAPAGSPATATAAVPANRSWPADALPLAERLHRQLSIGDREWHALKRQRPRRAAEQVAAALVQLLAADDPGATASTDGRLRAIALLENAQAWLKAEISDPGCPAHGR</sequence>
<name>A0ABU5RRU2_9CYAN</name>